<sequence length="222" mass="24089">MKFFLRILGGVFILIGLGTLSNNIWGDGPGGALSVAEDIASVLDSLLAFGASYAFFALASKREAREQADAAREAAYKVIEPYTQHSLYSTPRAVHPASPPPPPQAGWPAKPTEEHRNSASAIDREPDVDSPAKSRVEVHGYMEEFAVNPTVKVLWNGVEVGSVSRFETFIFGIDADGEISFRTPTRSTSRQIKAGSDTKIRIAWDSETGALSHYLLGPIWRG</sequence>
<feature type="transmembrane region" description="Helical" evidence="2">
    <location>
        <begin position="39"/>
        <end position="59"/>
    </location>
</feature>
<feature type="compositionally biased region" description="Basic and acidic residues" evidence="1">
    <location>
        <begin position="111"/>
        <end position="130"/>
    </location>
</feature>
<evidence type="ECO:0000313" key="3">
    <source>
        <dbReference type="EMBL" id="GAA1217731.1"/>
    </source>
</evidence>
<reference evidence="3 4" key="1">
    <citation type="journal article" date="2019" name="Int. J. Syst. Evol. Microbiol.">
        <title>The Global Catalogue of Microorganisms (GCM) 10K type strain sequencing project: providing services to taxonomists for standard genome sequencing and annotation.</title>
        <authorList>
            <consortium name="The Broad Institute Genomics Platform"/>
            <consortium name="The Broad Institute Genome Sequencing Center for Infectious Disease"/>
            <person name="Wu L."/>
            <person name="Ma J."/>
        </authorList>
    </citation>
    <scope>NUCLEOTIDE SEQUENCE [LARGE SCALE GENOMIC DNA]</scope>
    <source>
        <strain evidence="3 4">JCM 12762</strain>
    </source>
</reference>
<keyword evidence="2" id="KW-1133">Transmembrane helix</keyword>
<organism evidence="3 4">
    <name type="scientific">Rhodoglobus aureus</name>
    <dbReference type="NCBI Taxonomy" id="191497"/>
    <lineage>
        <taxon>Bacteria</taxon>
        <taxon>Bacillati</taxon>
        <taxon>Actinomycetota</taxon>
        <taxon>Actinomycetes</taxon>
        <taxon>Micrococcales</taxon>
        <taxon>Microbacteriaceae</taxon>
        <taxon>Rhodoglobus</taxon>
    </lineage>
</organism>
<comment type="caution">
    <text evidence="3">The sequence shown here is derived from an EMBL/GenBank/DDBJ whole genome shotgun (WGS) entry which is preliminary data.</text>
</comment>
<name>A0ABN1VN37_9MICO</name>
<keyword evidence="2" id="KW-0472">Membrane</keyword>
<evidence type="ECO:0000256" key="1">
    <source>
        <dbReference type="SAM" id="MobiDB-lite"/>
    </source>
</evidence>
<dbReference type="EMBL" id="BAAAKW010000029">
    <property type="protein sequence ID" value="GAA1217731.1"/>
    <property type="molecule type" value="Genomic_DNA"/>
</dbReference>
<feature type="region of interest" description="Disordered" evidence="1">
    <location>
        <begin position="90"/>
        <end position="130"/>
    </location>
</feature>
<accession>A0ABN1VN37</accession>
<keyword evidence="2" id="KW-0812">Transmembrane</keyword>
<gene>
    <name evidence="3" type="ORF">GCM10009655_16460</name>
</gene>
<dbReference type="Proteomes" id="UP001500943">
    <property type="component" value="Unassembled WGS sequence"/>
</dbReference>
<evidence type="ECO:0000313" key="4">
    <source>
        <dbReference type="Proteomes" id="UP001500943"/>
    </source>
</evidence>
<protein>
    <submittedName>
        <fullName evidence="3">Uncharacterized protein</fullName>
    </submittedName>
</protein>
<keyword evidence="4" id="KW-1185">Reference proteome</keyword>
<proteinExistence type="predicted"/>
<evidence type="ECO:0000256" key="2">
    <source>
        <dbReference type="SAM" id="Phobius"/>
    </source>
</evidence>